<sequence>MAALDVLRGRAARLQPTWQIEPVGERCLIVRLGQQAGPETSRVVHAVAAALMSRLPAGVTDVVPAFTSVAVHFQPLAYARGRGLPSAQLARRIDRVLAGGVAPLCEGGREIEIPACYGGEFGPDLEDVARQCSLTPDEVIALHAGRALTLYAFFFSPGNPFAGPLDARLQVPRRPTPRTRVEAGSVAIANGISSIYQTASPGGWNVIARTPWNLFDVRRMPPTRLQLGDRIRFRPVTPDEYHDLLEHRA</sequence>
<organism evidence="5 6">
    <name type="scientific">Paracidovorax wautersii</name>
    <dbReference type="NCBI Taxonomy" id="1177982"/>
    <lineage>
        <taxon>Bacteria</taxon>
        <taxon>Pseudomonadati</taxon>
        <taxon>Pseudomonadota</taxon>
        <taxon>Betaproteobacteria</taxon>
        <taxon>Burkholderiales</taxon>
        <taxon>Comamonadaceae</taxon>
        <taxon>Paracidovorax</taxon>
    </lineage>
</organism>
<evidence type="ECO:0000313" key="6">
    <source>
        <dbReference type="Proteomes" id="UP000461670"/>
    </source>
</evidence>
<dbReference type="Pfam" id="PF02682">
    <property type="entry name" value="CT_C_D"/>
    <property type="match status" value="1"/>
</dbReference>
<evidence type="ECO:0000256" key="3">
    <source>
        <dbReference type="ARBA" id="ARBA00022840"/>
    </source>
</evidence>
<dbReference type="Proteomes" id="UP000461670">
    <property type="component" value="Unassembled WGS sequence"/>
</dbReference>
<dbReference type="GO" id="GO:0005524">
    <property type="term" value="F:ATP binding"/>
    <property type="evidence" value="ECO:0007669"/>
    <property type="project" value="UniProtKB-KW"/>
</dbReference>
<evidence type="ECO:0000259" key="4">
    <source>
        <dbReference type="SMART" id="SM00796"/>
    </source>
</evidence>
<keyword evidence="3" id="KW-0067">ATP-binding</keyword>
<dbReference type="Gene3D" id="3.30.1360.40">
    <property type="match status" value="1"/>
</dbReference>
<name>A0A7V8JPU1_9BURK</name>
<dbReference type="InterPro" id="IPR010016">
    <property type="entry name" value="PxpB"/>
</dbReference>
<dbReference type="PANTHER" id="PTHR34698:SF2">
    <property type="entry name" value="5-OXOPROLINASE SUBUNIT B"/>
    <property type="match status" value="1"/>
</dbReference>
<keyword evidence="2" id="KW-0378">Hydrolase</keyword>
<proteinExistence type="predicted"/>
<dbReference type="InterPro" id="IPR003833">
    <property type="entry name" value="CT_C_D"/>
</dbReference>
<dbReference type="SMART" id="SM00796">
    <property type="entry name" value="AHS1"/>
    <property type="match status" value="1"/>
</dbReference>
<evidence type="ECO:0000256" key="2">
    <source>
        <dbReference type="ARBA" id="ARBA00022801"/>
    </source>
</evidence>
<keyword evidence="1" id="KW-0547">Nucleotide-binding</keyword>
<evidence type="ECO:0000313" key="5">
    <source>
        <dbReference type="EMBL" id="KAF1020683.1"/>
    </source>
</evidence>
<comment type="caution">
    <text evidence="5">The sequence shown here is derived from an EMBL/GenBank/DDBJ whole genome shotgun (WGS) entry which is preliminary data.</text>
</comment>
<gene>
    <name evidence="5" type="primary">kipI</name>
    <name evidence="5" type="ORF">GAK30_02387</name>
</gene>
<dbReference type="NCBIfam" id="TIGR00370">
    <property type="entry name" value="5-oxoprolinase subunit PxpB"/>
    <property type="match status" value="1"/>
</dbReference>
<reference evidence="6" key="1">
    <citation type="journal article" date="2020" name="MBio">
        <title>Horizontal gene transfer to a defensive symbiont with a reduced genome amongst a multipartite beetle microbiome.</title>
        <authorList>
            <person name="Waterworth S.C."/>
            <person name="Florez L.V."/>
            <person name="Rees E.R."/>
            <person name="Hertweck C."/>
            <person name="Kaltenpoth M."/>
            <person name="Kwan J.C."/>
        </authorList>
    </citation>
    <scope>NUCLEOTIDE SEQUENCE [LARGE SCALE GENOMIC DNA]</scope>
</reference>
<dbReference type="SUPFAM" id="SSF50891">
    <property type="entry name" value="Cyclophilin-like"/>
    <property type="match status" value="1"/>
</dbReference>
<dbReference type="GO" id="GO:0016787">
    <property type="term" value="F:hydrolase activity"/>
    <property type="evidence" value="ECO:0007669"/>
    <property type="project" value="UniProtKB-KW"/>
</dbReference>
<dbReference type="EMBL" id="WNDQ01000032">
    <property type="protein sequence ID" value="KAF1020683.1"/>
    <property type="molecule type" value="Genomic_DNA"/>
</dbReference>
<accession>A0A7V8JPU1</accession>
<dbReference type="AlphaFoldDB" id="A0A7V8JPU1"/>
<dbReference type="InterPro" id="IPR029000">
    <property type="entry name" value="Cyclophilin-like_dom_sf"/>
</dbReference>
<dbReference type="SUPFAM" id="SSF160467">
    <property type="entry name" value="PH0987 N-terminal domain-like"/>
    <property type="match status" value="1"/>
</dbReference>
<evidence type="ECO:0000256" key="1">
    <source>
        <dbReference type="ARBA" id="ARBA00022741"/>
    </source>
</evidence>
<protein>
    <submittedName>
        <fullName evidence="5">Kinase A inhibitor</fullName>
    </submittedName>
</protein>
<feature type="domain" description="Carboxyltransferase" evidence="4">
    <location>
        <begin position="18"/>
        <end position="225"/>
    </location>
</feature>
<dbReference type="Gene3D" id="2.40.100.10">
    <property type="entry name" value="Cyclophilin-like"/>
    <property type="match status" value="1"/>
</dbReference>
<dbReference type="PANTHER" id="PTHR34698">
    <property type="entry name" value="5-OXOPROLINASE SUBUNIT B"/>
    <property type="match status" value="1"/>
</dbReference>